<feature type="compositionally biased region" description="Basic and acidic residues" evidence="5">
    <location>
        <begin position="1"/>
        <end position="11"/>
    </location>
</feature>
<comment type="caution">
    <text evidence="7">The sequence shown here is derived from an EMBL/GenBank/DDBJ whole genome shotgun (WGS) entry which is preliminary data.</text>
</comment>
<dbReference type="Gene3D" id="4.10.240.10">
    <property type="entry name" value="Zn(2)-C6 fungal-type DNA-binding domain"/>
    <property type="match status" value="1"/>
</dbReference>
<dbReference type="GO" id="GO:0000981">
    <property type="term" value="F:DNA-binding transcription factor activity, RNA polymerase II-specific"/>
    <property type="evidence" value="ECO:0007669"/>
    <property type="project" value="InterPro"/>
</dbReference>
<dbReference type="PROSITE" id="PS00463">
    <property type="entry name" value="ZN2_CY6_FUNGAL_1"/>
    <property type="match status" value="1"/>
</dbReference>
<feature type="region of interest" description="Disordered" evidence="5">
    <location>
        <begin position="1"/>
        <end position="21"/>
    </location>
</feature>
<dbReference type="SMART" id="SM00906">
    <property type="entry name" value="Fungal_trans"/>
    <property type="match status" value="1"/>
</dbReference>
<feature type="region of interest" description="Disordered" evidence="5">
    <location>
        <begin position="626"/>
        <end position="655"/>
    </location>
</feature>
<dbReference type="Pfam" id="PF04082">
    <property type="entry name" value="Fungal_trans"/>
    <property type="match status" value="1"/>
</dbReference>
<evidence type="ECO:0000256" key="5">
    <source>
        <dbReference type="SAM" id="MobiDB-lite"/>
    </source>
</evidence>
<dbReference type="InterPro" id="IPR050987">
    <property type="entry name" value="AtrR-like"/>
</dbReference>
<evidence type="ECO:0000313" key="8">
    <source>
        <dbReference type="Proteomes" id="UP001362999"/>
    </source>
</evidence>
<dbReference type="PANTHER" id="PTHR46910:SF3">
    <property type="entry name" value="HALOTOLERANCE PROTEIN 9-RELATED"/>
    <property type="match status" value="1"/>
</dbReference>
<dbReference type="InterPro" id="IPR036864">
    <property type="entry name" value="Zn2-C6_fun-type_DNA-bd_sf"/>
</dbReference>
<evidence type="ECO:0000256" key="1">
    <source>
        <dbReference type="ARBA" id="ARBA00004123"/>
    </source>
</evidence>
<keyword evidence="3" id="KW-0238">DNA-binding</keyword>
<protein>
    <submittedName>
        <fullName evidence="7">Fungal-trans domain-containing protein</fullName>
    </submittedName>
</protein>
<feature type="compositionally biased region" description="Low complexity" evidence="5">
    <location>
        <begin position="630"/>
        <end position="641"/>
    </location>
</feature>
<dbReference type="Proteomes" id="UP001362999">
    <property type="component" value="Unassembled WGS sequence"/>
</dbReference>
<accession>A0AAW0ABG7</accession>
<dbReference type="GO" id="GO:0003677">
    <property type="term" value="F:DNA binding"/>
    <property type="evidence" value="ECO:0007669"/>
    <property type="project" value="UniProtKB-KW"/>
</dbReference>
<sequence>MTHNSEGHDEAAGEDLQPGKQRRAARSCDNCRQRKIKCDGSMDSACSSCLAFGSTCNFLQQPKKRGRKNGIPLVEQLRTQIFDLKAEVALLKSKLRSVSFCSLCSQPLQSVANINTAFPTPPGSSEDSSPTDVEEPFDDAVISDELNHRFGKCSMESINTTYLGPSSPFILAGNVVAMQEKHLGREVLTRPGRPLFWRLLPWEKEAYDKKPNYVFPANDLIDSLLGHYRSRIHPILPILHYPSFTRSVAEGLHLTDPDFGSTLLAALAVASRYSNDPRVFVDRDVSLSAGWMFARQIQITPKLFQPTIYEVQMYCLLTIFSLGTSVPQASWFYLGLGIRSLQQSGEHRRKRRGHMAKPDHELWKRVFWTLTVLERKLCFCMGRKPTLLSEDCDVEPIEEIDDEFWDRGFVQPLGKPSELSYFAYDLRLYDILEDVTRRLYGSQKSKKLFGWNGPNWEHQTVADFDSAMNDFLDTVPPHLRWDPENPDLQGTFFDQSATLYITYHYIRITIHRPYVQKSSVGPSAPSLSICANAARNIIRTADIWLSRLKQVPHPVLIDAVFIAGLILVLNVHVSRRKQSESPKEAAKDLAQVEKALDIFKFTESRLQPVGRIWELLRELWVHETPETAGSTSLTDSPPTLSNELVQPQPPCSHSWDGEWQQPSTFTPGMTIEELLAAADPFDAMTGVLHEEMMTTLMASSTDVVNMDDWDAYMEDRNFYGPEDQWAGVSIGQSQ</sequence>
<dbReference type="PROSITE" id="PS50048">
    <property type="entry name" value="ZN2_CY6_FUNGAL_2"/>
    <property type="match status" value="1"/>
</dbReference>
<keyword evidence="8" id="KW-1185">Reference proteome</keyword>
<dbReference type="Pfam" id="PF00172">
    <property type="entry name" value="Zn_clus"/>
    <property type="match status" value="1"/>
</dbReference>
<evidence type="ECO:0000256" key="3">
    <source>
        <dbReference type="ARBA" id="ARBA00023125"/>
    </source>
</evidence>
<dbReference type="GO" id="GO:0005634">
    <property type="term" value="C:nucleus"/>
    <property type="evidence" value="ECO:0007669"/>
    <property type="project" value="UniProtKB-SubCell"/>
</dbReference>
<evidence type="ECO:0000259" key="6">
    <source>
        <dbReference type="PROSITE" id="PS50048"/>
    </source>
</evidence>
<dbReference type="GO" id="GO:0008270">
    <property type="term" value="F:zinc ion binding"/>
    <property type="evidence" value="ECO:0007669"/>
    <property type="project" value="InterPro"/>
</dbReference>
<dbReference type="EMBL" id="JAWWNJ010000076">
    <property type="protein sequence ID" value="KAK7006183.1"/>
    <property type="molecule type" value="Genomic_DNA"/>
</dbReference>
<evidence type="ECO:0000256" key="2">
    <source>
        <dbReference type="ARBA" id="ARBA00022723"/>
    </source>
</evidence>
<keyword evidence="2" id="KW-0479">Metal-binding</keyword>
<evidence type="ECO:0000256" key="4">
    <source>
        <dbReference type="ARBA" id="ARBA00023242"/>
    </source>
</evidence>
<feature type="region of interest" description="Disordered" evidence="5">
    <location>
        <begin position="115"/>
        <end position="135"/>
    </location>
</feature>
<proteinExistence type="predicted"/>
<keyword evidence="4" id="KW-0539">Nucleus</keyword>
<dbReference type="AlphaFoldDB" id="A0AAW0ABG7"/>
<dbReference type="CDD" id="cd12148">
    <property type="entry name" value="fungal_TF_MHR"/>
    <property type="match status" value="1"/>
</dbReference>
<dbReference type="GO" id="GO:0006351">
    <property type="term" value="P:DNA-templated transcription"/>
    <property type="evidence" value="ECO:0007669"/>
    <property type="project" value="InterPro"/>
</dbReference>
<dbReference type="CDD" id="cd00067">
    <property type="entry name" value="GAL4"/>
    <property type="match status" value="1"/>
</dbReference>
<evidence type="ECO:0000313" key="7">
    <source>
        <dbReference type="EMBL" id="KAK7006183.1"/>
    </source>
</evidence>
<dbReference type="SUPFAM" id="SSF57701">
    <property type="entry name" value="Zn2/Cys6 DNA-binding domain"/>
    <property type="match status" value="1"/>
</dbReference>
<dbReference type="InterPro" id="IPR007219">
    <property type="entry name" value="XnlR_reg_dom"/>
</dbReference>
<feature type="domain" description="Zn(2)-C6 fungal-type" evidence="6">
    <location>
        <begin position="27"/>
        <end position="58"/>
    </location>
</feature>
<dbReference type="InterPro" id="IPR001138">
    <property type="entry name" value="Zn2Cys6_DnaBD"/>
</dbReference>
<organism evidence="7 8">
    <name type="scientific">Favolaschia claudopus</name>
    <dbReference type="NCBI Taxonomy" id="2862362"/>
    <lineage>
        <taxon>Eukaryota</taxon>
        <taxon>Fungi</taxon>
        <taxon>Dikarya</taxon>
        <taxon>Basidiomycota</taxon>
        <taxon>Agaricomycotina</taxon>
        <taxon>Agaricomycetes</taxon>
        <taxon>Agaricomycetidae</taxon>
        <taxon>Agaricales</taxon>
        <taxon>Marasmiineae</taxon>
        <taxon>Mycenaceae</taxon>
        <taxon>Favolaschia</taxon>
    </lineage>
</organism>
<gene>
    <name evidence="7" type="ORF">R3P38DRAFT_1702488</name>
</gene>
<dbReference type="PANTHER" id="PTHR46910">
    <property type="entry name" value="TRANSCRIPTION FACTOR PDR1"/>
    <property type="match status" value="1"/>
</dbReference>
<feature type="compositionally biased region" description="Polar residues" evidence="5">
    <location>
        <begin position="115"/>
        <end position="131"/>
    </location>
</feature>
<dbReference type="SMART" id="SM00066">
    <property type="entry name" value="GAL4"/>
    <property type="match status" value="1"/>
</dbReference>
<name>A0AAW0ABG7_9AGAR</name>
<comment type="subcellular location">
    <subcellularLocation>
        <location evidence="1">Nucleus</location>
    </subcellularLocation>
</comment>
<reference evidence="7 8" key="1">
    <citation type="journal article" date="2024" name="J Genomics">
        <title>Draft genome sequencing and assembly of Favolaschia claudopus CIRM-BRFM 2984 isolated from oak limbs.</title>
        <authorList>
            <person name="Navarro D."/>
            <person name="Drula E."/>
            <person name="Chaduli D."/>
            <person name="Cazenave R."/>
            <person name="Ahrendt S."/>
            <person name="Wang J."/>
            <person name="Lipzen A."/>
            <person name="Daum C."/>
            <person name="Barry K."/>
            <person name="Grigoriev I.V."/>
            <person name="Favel A."/>
            <person name="Rosso M.N."/>
            <person name="Martin F."/>
        </authorList>
    </citation>
    <scope>NUCLEOTIDE SEQUENCE [LARGE SCALE GENOMIC DNA]</scope>
    <source>
        <strain evidence="7 8">CIRM-BRFM 2984</strain>
    </source>
</reference>